<dbReference type="PANTHER" id="PTHR33514:SF13">
    <property type="entry name" value="PROTEIN ABCI12, CHLOROPLASTIC"/>
    <property type="match status" value="1"/>
</dbReference>
<dbReference type="EMBL" id="JASJEX010000005">
    <property type="protein sequence ID" value="MDJ1130262.1"/>
    <property type="molecule type" value="Genomic_DNA"/>
</dbReference>
<accession>A0ABT6ZMI2</accession>
<dbReference type="RefSeq" id="WP_283713499.1">
    <property type="nucleotide sequence ID" value="NZ_JASJEW010000004.1"/>
</dbReference>
<evidence type="ECO:0000256" key="3">
    <source>
        <dbReference type="ARBA" id="ARBA00022989"/>
    </source>
</evidence>
<reference evidence="6" key="1">
    <citation type="submission" date="2023-05" db="EMBL/GenBank/DDBJ databases">
        <title>[olsenella] sp. nov., isolated from a pig farm feces dump.</title>
        <authorList>
            <person name="Chang Y.-H."/>
        </authorList>
    </citation>
    <scope>NUCLEOTIDE SEQUENCE</scope>
    <source>
        <strain evidence="6">YH-ols2217</strain>
    </source>
</reference>
<dbReference type="PANTHER" id="PTHR33514">
    <property type="entry name" value="PROTEIN ABCI12, CHLOROPLASTIC"/>
    <property type="match status" value="1"/>
</dbReference>
<feature type="transmembrane region" description="Helical" evidence="5">
    <location>
        <begin position="31"/>
        <end position="59"/>
    </location>
</feature>
<evidence type="ECO:0000256" key="4">
    <source>
        <dbReference type="ARBA" id="ARBA00023136"/>
    </source>
</evidence>
<evidence type="ECO:0000313" key="6">
    <source>
        <dbReference type="EMBL" id="MDJ1130262.1"/>
    </source>
</evidence>
<keyword evidence="2 5" id="KW-0812">Transmembrane</keyword>
<feature type="transmembrane region" description="Helical" evidence="5">
    <location>
        <begin position="66"/>
        <end position="87"/>
    </location>
</feature>
<name>A0ABT6ZMI2_9ACTN</name>
<comment type="subcellular location">
    <subcellularLocation>
        <location evidence="1">Membrane</location>
        <topology evidence="1">Multi-pass membrane protein</topology>
    </subcellularLocation>
</comment>
<gene>
    <name evidence="6" type="ORF">QJ043_09260</name>
</gene>
<dbReference type="InterPro" id="IPR003339">
    <property type="entry name" value="ABC/ECF_trnsptr_transmembrane"/>
</dbReference>
<keyword evidence="3 5" id="KW-1133">Transmembrane helix</keyword>
<comment type="caution">
    <text evidence="6">The sequence shown here is derived from an EMBL/GenBank/DDBJ whole genome shotgun (WGS) entry which is preliminary data.</text>
</comment>
<dbReference type="Pfam" id="PF02361">
    <property type="entry name" value="CbiQ"/>
    <property type="match status" value="1"/>
</dbReference>
<organism evidence="6 7">
    <name type="scientific">Kribbibacterium absianum</name>
    <dbReference type="NCBI Taxonomy" id="3044210"/>
    <lineage>
        <taxon>Bacteria</taxon>
        <taxon>Bacillati</taxon>
        <taxon>Actinomycetota</taxon>
        <taxon>Coriobacteriia</taxon>
        <taxon>Coriobacteriales</taxon>
        <taxon>Kribbibacteriaceae</taxon>
        <taxon>Kribbibacterium</taxon>
    </lineage>
</organism>
<evidence type="ECO:0000313" key="7">
    <source>
        <dbReference type="Proteomes" id="UP001431693"/>
    </source>
</evidence>
<keyword evidence="4 5" id="KW-0472">Membrane</keyword>
<keyword evidence="7" id="KW-1185">Reference proteome</keyword>
<sequence length="264" mass="28159">MSGLVNLGGWATENSFLRRCDPRFKVGCTVAAMVVCFRIASVPGACAALAMVLALCWLGRVRPGRLLAAVWPLLAMLVFVSALNLFVTQTGNLLVQWGPLRITTGGVDTFALYSVRLATLLGFGTLLLATTDPLGLTNALASLLSPLKVLRVLVEQLAMVLALALRFVPTLADELQSVMDAQRCRGASFDRGSPRRRVGALTALAIPVMTGALRHADTLSLALEARAYDPSAPRTRWRAPHPGWRDAALIALTTAFVGVALAWG</sequence>
<evidence type="ECO:0000256" key="5">
    <source>
        <dbReference type="SAM" id="Phobius"/>
    </source>
</evidence>
<protein>
    <submittedName>
        <fullName evidence="6">Energy-coupling factor transporter transmembrane component T</fullName>
    </submittedName>
</protein>
<dbReference type="Proteomes" id="UP001431693">
    <property type="component" value="Unassembled WGS sequence"/>
</dbReference>
<evidence type="ECO:0000256" key="1">
    <source>
        <dbReference type="ARBA" id="ARBA00004141"/>
    </source>
</evidence>
<proteinExistence type="predicted"/>
<evidence type="ECO:0000256" key="2">
    <source>
        <dbReference type="ARBA" id="ARBA00022692"/>
    </source>
</evidence>
<dbReference type="CDD" id="cd16914">
    <property type="entry name" value="EcfT"/>
    <property type="match status" value="1"/>
</dbReference>